<evidence type="ECO:0000256" key="5">
    <source>
        <dbReference type="ARBA" id="ARBA00023006"/>
    </source>
</evidence>
<evidence type="ECO:0000256" key="6">
    <source>
        <dbReference type="ARBA" id="ARBA00023054"/>
    </source>
</evidence>
<keyword evidence="4 7" id="KW-0653">Protein transport</keyword>
<dbReference type="GO" id="GO:0005774">
    <property type="term" value="C:vacuolar membrane"/>
    <property type="evidence" value="ECO:0007669"/>
    <property type="project" value="UniProtKB-SubCell"/>
</dbReference>
<evidence type="ECO:0000256" key="2">
    <source>
        <dbReference type="ARBA" id="ARBA00013804"/>
    </source>
</evidence>
<dbReference type="Proteomes" id="UP000324767">
    <property type="component" value="Unassembled WGS sequence"/>
</dbReference>
<feature type="region of interest" description="Disordered" evidence="9">
    <location>
        <begin position="1235"/>
        <end position="1254"/>
    </location>
</feature>
<feature type="coiled-coil region" evidence="8">
    <location>
        <begin position="971"/>
        <end position="998"/>
    </location>
</feature>
<dbReference type="InterPro" id="IPR045326">
    <property type="entry name" value="ATG17-like_dom"/>
</dbReference>
<sequence>MSLHIFNAHTGQCLKTNPVSFISLDSLKAWIAGSTSIAINRQILMTARGKQVKLQTLVTEKELFVYDRQLLFTSHDPHKSALSKDDTPPSFSPRKPPDSLTNENDLQAWQNLFRDRRAWAIEIVELCARMVGDIRAFEADTAAVQRGAAIAVENLKQHIGTLQQKHENSQAWGRDILQDQATLLEQWEEASTKLSAIPAKGELRKFLRVSYPTAQKIGSDADSQSGSTLRNFIDMDAVKKAAEAGSAISRRFTNRLSDLVNTFEDVTIESNQLIESFSQAFATSTSDAREDSHRLMEEVEVVAKKINSDYEHVLGLPKAQKSISQVSKTALLHTRNFLPSLEETSSDIDQLLRHAVEQKYNTMATALNYMQQISAIESTLSRMQPQMATLEVGDEANEYFDTISFLTNLPAIYGSLLVESVRRREWNEKMTADSSTLAEEMATFREEEEKRRKKWLRSMGDIVRPEMAEDQALGVEVNLQANQQRWPLTDRDDIATFLSTLKELGGFDEVVQEVEEFSRALSIPTRQQSRRANAFKNGSIHDAAFGRNSLLLREDDEVRTLKNKNSKLEDRLKGSESRVRKLEDLLHRQSQDVRIPTGTGQGLERHPTSPVLTTNTPSPKPQDTMARRSSTSSRRFSANNGLEERALVKRIVSLEAELDNEKAHSVGLESDAALSLKTEHELRSQVQDAVSTKKDLMENMEAQQREFEDERHLLEEELTKLKLKLEEVEDELDRLLGSRDHEKAGVDDRVRAFEVELDSLRRESAEQVQKAQGQTEFLRNDYTMQREKANKLEHKVLQQEEEIAKMKVKAMELETRLKNRDEAQKDHRRALLATHLQLRRNEPAPEDFTALLKAVEILAERSVDHLREIEQACETLRSDNLALESRLQDENGEAKRLRNTLSVKEKEVIIIKESQAEAQARLVSLQSELEDQRQELSKLREQFAAGETGSEVLRARIAEEEKKCGEVSAALAAAEAHVRSLKGELENEQAKLEELDKLHGILALHFDARGVRSADLSRRLSLQNDRLVRLLEHLGFTVLKQDDSMVFQRTARATSASITLNDISMSMNRSLSGPLPTKSTFEECVDFDGLQWAKARDADVEAREFSAYTRHIEEFNLDAFSEALIKRIKETEHTARKWQKEARAYRDKSHRAQSEAHEKIAFRSFKEGDLALFLPTRNQATRPWAAFNVGAPHYFLREQDSHKLRTRDWLLARISKVEERVVDLSKSINALNPASDRRSIGETSDGGASFDDENPFELSDGLRWYLLDALEEKPGAPSTPGLGKSTVASANVDVRGSIRMKKASSGNGATKTLTKSLDNRRGSSASKQGVSGIMVDPGANGGSAEALQRSASTSVPKDTQHGHRSEEHGVKSRTSDEGRGRDASPSKPLREGPPSARTSPQKPKSSKAWESLWSLEYSLESSKNKK</sequence>
<feature type="region of interest" description="Disordered" evidence="9">
    <location>
        <begin position="1298"/>
        <end position="1409"/>
    </location>
</feature>
<comment type="caution">
    <text evidence="12">The sequence shown here is derived from an EMBL/GenBank/DDBJ whole genome shotgun (WGS) entry which is preliminary data.</text>
</comment>
<dbReference type="Pfam" id="PF10377">
    <property type="entry name" value="ATG11"/>
    <property type="match status" value="1"/>
</dbReference>
<organism evidence="12 13">
    <name type="scientific">Lasallia pustulata</name>
    <dbReference type="NCBI Taxonomy" id="136370"/>
    <lineage>
        <taxon>Eukaryota</taxon>
        <taxon>Fungi</taxon>
        <taxon>Dikarya</taxon>
        <taxon>Ascomycota</taxon>
        <taxon>Pezizomycotina</taxon>
        <taxon>Lecanoromycetes</taxon>
        <taxon>OSLEUM clade</taxon>
        <taxon>Umbilicariomycetidae</taxon>
        <taxon>Umbilicariales</taxon>
        <taxon>Umbilicariaceae</taxon>
        <taxon>Lasallia</taxon>
    </lineage>
</organism>
<dbReference type="GO" id="GO:0019901">
    <property type="term" value="F:protein kinase binding"/>
    <property type="evidence" value="ECO:0007669"/>
    <property type="project" value="TreeGrafter"/>
</dbReference>
<feature type="compositionally biased region" description="Basic and acidic residues" evidence="9">
    <location>
        <begin position="1358"/>
        <end position="1390"/>
    </location>
</feature>
<comment type="function">
    <text evidence="7">Involved in cytoplasm to vacuole transport (Cvt), pexophagy, mitophagy and nucleophagy. Recruits mitochondria for their selective degradation via autophagy (mitophagy) during starvation. Works as scaffold proteins that recruit ATG proteins to the pre-autophagosome (PAS), the site of vesicle/autophagosome formation. Required for the Cvt vesicles completion.</text>
</comment>
<reference evidence="12 13" key="1">
    <citation type="submission" date="2019-09" db="EMBL/GenBank/DDBJ databases">
        <title>The hologenome of the rock-dwelling lichen Lasallia pustulata.</title>
        <authorList>
            <person name="Greshake Tzovaras B."/>
            <person name="Segers F."/>
            <person name="Bicker A."/>
            <person name="Dal Grande F."/>
            <person name="Otte J."/>
            <person name="Hankeln T."/>
            <person name="Schmitt I."/>
            <person name="Ebersberger I."/>
        </authorList>
    </citation>
    <scope>NUCLEOTIDE SEQUENCE [LARGE SCALE GENOMIC DNA]</scope>
    <source>
        <strain evidence="12">A1-1</strain>
    </source>
</reference>
<name>A0A5M8PG69_9LECA</name>
<comment type="subcellular location">
    <subcellularLocation>
        <location evidence="7">Preautophagosomal structure membrane</location>
        <topology evidence="7">Peripheral membrane protein</topology>
    </subcellularLocation>
    <subcellularLocation>
        <location evidence="7">Vacuole membrane</location>
        <topology evidence="7">Peripheral membrane protein</topology>
    </subcellularLocation>
    <text evidence="7">During pexophagy, accumulates in the vacuolar membrane region, where the peroxisomes contact the vacuole.</text>
</comment>
<accession>A0A5M8PG69</accession>
<evidence type="ECO:0000256" key="8">
    <source>
        <dbReference type="SAM" id="Coils"/>
    </source>
</evidence>
<dbReference type="EMBL" id="VXIT01000015">
    <property type="protein sequence ID" value="KAA6407890.1"/>
    <property type="molecule type" value="Genomic_DNA"/>
</dbReference>
<feature type="region of interest" description="Disordered" evidence="9">
    <location>
        <begin position="77"/>
        <end position="103"/>
    </location>
</feature>
<comment type="similarity">
    <text evidence="1 7">Belongs to the ATG11 family.</text>
</comment>
<dbReference type="PANTHER" id="PTHR13222:SF1">
    <property type="entry name" value="RB1-INDUCIBLE COILED-COIL PROTEIN 1"/>
    <property type="match status" value="1"/>
</dbReference>
<dbReference type="GO" id="GO:1903599">
    <property type="term" value="P:positive regulation of autophagy of mitochondrion"/>
    <property type="evidence" value="ECO:0007669"/>
    <property type="project" value="UniProtKB-UniRule"/>
</dbReference>
<feature type="coiled-coil region" evidence="8">
    <location>
        <begin position="866"/>
        <end position="942"/>
    </location>
</feature>
<dbReference type="GO" id="GO:0034727">
    <property type="term" value="P:piecemeal microautophagy of the nucleus"/>
    <property type="evidence" value="ECO:0007669"/>
    <property type="project" value="TreeGrafter"/>
</dbReference>
<protein>
    <recommendedName>
        <fullName evidence="2 7">Autophagy-related protein 11</fullName>
    </recommendedName>
</protein>
<feature type="coiled-coil region" evidence="8">
    <location>
        <begin position="1121"/>
        <end position="1155"/>
    </location>
</feature>
<feature type="coiled-coil region" evidence="8">
    <location>
        <begin position="686"/>
        <end position="816"/>
    </location>
</feature>
<evidence type="ECO:0000256" key="7">
    <source>
        <dbReference type="RuleBase" id="RU367075"/>
    </source>
</evidence>
<comment type="subunit">
    <text evidence="7">Homodimer.</text>
</comment>
<dbReference type="GO" id="GO:0000045">
    <property type="term" value="P:autophagosome assembly"/>
    <property type="evidence" value="ECO:0007669"/>
    <property type="project" value="UniProtKB-UniRule"/>
</dbReference>
<dbReference type="OrthoDB" id="447953at2759"/>
<keyword evidence="7" id="KW-0472">Membrane</keyword>
<feature type="compositionally biased region" description="Low complexity" evidence="9">
    <location>
        <begin position="627"/>
        <end position="637"/>
    </location>
</feature>
<evidence type="ECO:0000256" key="1">
    <source>
        <dbReference type="ARBA" id="ARBA00009729"/>
    </source>
</evidence>
<evidence type="ECO:0000256" key="4">
    <source>
        <dbReference type="ARBA" id="ARBA00022927"/>
    </source>
</evidence>
<feature type="region of interest" description="Disordered" evidence="9">
    <location>
        <begin position="584"/>
        <end position="638"/>
    </location>
</feature>
<evidence type="ECO:0000256" key="9">
    <source>
        <dbReference type="SAM" id="MobiDB-lite"/>
    </source>
</evidence>
<dbReference type="GO" id="GO:0034045">
    <property type="term" value="C:phagophore assembly site membrane"/>
    <property type="evidence" value="ECO:0007669"/>
    <property type="project" value="UniProtKB-SubCell"/>
</dbReference>
<dbReference type="InterPro" id="IPR019460">
    <property type="entry name" value="Atg11_C"/>
</dbReference>
<feature type="compositionally biased region" description="Polar residues" evidence="9">
    <location>
        <begin position="1304"/>
        <end position="1329"/>
    </location>
</feature>
<keyword evidence="3 7" id="KW-0813">Transport</keyword>
<keyword evidence="5 7" id="KW-0072">Autophagy</keyword>
<evidence type="ECO:0000313" key="12">
    <source>
        <dbReference type="EMBL" id="KAA6407890.1"/>
    </source>
</evidence>
<keyword evidence="6 8" id="KW-0175">Coiled coil</keyword>
<feature type="domain" description="Autophagy-related protein 11 C-terminal" evidence="11">
    <location>
        <begin position="1122"/>
        <end position="1269"/>
    </location>
</feature>
<dbReference type="GO" id="GO:0034517">
    <property type="term" value="P:ribophagy"/>
    <property type="evidence" value="ECO:0007669"/>
    <property type="project" value="TreeGrafter"/>
</dbReference>
<dbReference type="GO" id="GO:0061709">
    <property type="term" value="P:reticulophagy"/>
    <property type="evidence" value="ECO:0007669"/>
    <property type="project" value="TreeGrafter"/>
</dbReference>
<dbReference type="GO" id="GO:1990316">
    <property type="term" value="C:Atg1/ULK1 kinase complex"/>
    <property type="evidence" value="ECO:0007669"/>
    <property type="project" value="TreeGrafter"/>
</dbReference>
<evidence type="ECO:0000259" key="10">
    <source>
        <dbReference type="Pfam" id="PF04108"/>
    </source>
</evidence>
<dbReference type="Pfam" id="PF04108">
    <property type="entry name" value="ATG17_like"/>
    <property type="match status" value="1"/>
</dbReference>
<dbReference type="InterPro" id="IPR040040">
    <property type="entry name" value="ATG11"/>
</dbReference>
<dbReference type="GO" id="GO:0060090">
    <property type="term" value="F:molecular adaptor activity"/>
    <property type="evidence" value="ECO:0007669"/>
    <property type="project" value="TreeGrafter"/>
</dbReference>
<dbReference type="PANTHER" id="PTHR13222">
    <property type="entry name" value="RB1-INDUCIBLE COILED-COIL"/>
    <property type="match status" value="1"/>
</dbReference>
<dbReference type="GO" id="GO:0000422">
    <property type="term" value="P:autophagy of mitochondrion"/>
    <property type="evidence" value="ECO:0007669"/>
    <property type="project" value="TreeGrafter"/>
</dbReference>
<keyword evidence="7" id="KW-0926">Vacuole</keyword>
<evidence type="ECO:0000256" key="3">
    <source>
        <dbReference type="ARBA" id="ARBA00022448"/>
    </source>
</evidence>
<dbReference type="GO" id="GO:0015031">
    <property type="term" value="P:protein transport"/>
    <property type="evidence" value="ECO:0007669"/>
    <property type="project" value="UniProtKB-KW"/>
</dbReference>
<feature type="compositionally biased region" description="Basic and acidic residues" evidence="9">
    <location>
        <begin position="77"/>
        <end position="87"/>
    </location>
</feature>
<evidence type="ECO:0000313" key="13">
    <source>
        <dbReference type="Proteomes" id="UP000324767"/>
    </source>
</evidence>
<feature type="domain" description="Autophagy protein ATG17-like" evidence="10">
    <location>
        <begin position="100"/>
        <end position="462"/>
    </location>
</feature>
<evidence type="ECO:0000259" key="11">
    <source>
        <dbReference type="Pfam" id="PF10377"/>
    </source>
</evidence>
<gene>
    <name evidence="12" type="ORF">FRX48_08241</name>
</gene>
<proteinExistence type="inferred from homology"/>